<keyword evidence="1" id="KW-0694">RNA-binding</keyword>
<dbReference type="InterPro" id="IPR036389">
    <property type="entry name" value="RNase_III_sf"/>
</dbReference>
<dbReference type="GO" id="GO:0003723">
    <property type="term" value="F:RNA binding"/>
    <property type="evidence" value="ECO:0007669"/>
    <property type="project" value="UniProtKB-KW"/>
</dbReference>
<feature type="compositionally biased region" description="Basic and acidic residues" evidence="2">
    <location>
        <begin position="97"/>
        <end position="106"/>
    </location>
</feature>
<dbReference type="Proteomes" id="UP000001745">
    <property type="component" value="Unassembled WGS sequence"/>
</dbReference>
<dbReference type="OMA" id="QADMFEA"/>
<dbReference type="HOGENOM" id="CLU_048162_2_0_1"/>
<dbReference type="AlphaFoldDB" id="B8MIK4"/>
<dbReference type="PROSITE" id="PS50142">
    <property type="entry name" value="RNASE_3_2"/>
    <property type="match status" value="1"/>
</dbReference>
<dbReference type="GO" id="GO:0034475">
    <property type="term" value="P:U4 snRNA 3'-end processing"/>
    <property type="evidence" value="ECO:0007669"/>
    <property type="project" value="TreeGrafter"/>
</dbReference>
<dbReference type="InParanoid" id="B8MIK4"/>
<accession>B8MIK4</accession>
<gene>
    <name evidence="4" type="ORF">TSTA_045550</name>
</gene>
<reference evidence="5" key="1">
    <citation type="journal article" date="2015" name="Genome Announc.">
        <title>Genome sequence of the AIDS-associated pathogen Penicillium marneffei (ATCC18224) and its near taxonomic relative Talaromyces stipitatus (ATCC10500).</title>
        <authorList>
            <person name="Nierman W.C."/>
            <person name="Fedorova-Abrams N.D."/>
            <person name="Andrianopoulos A."/>
        </authorList>
    </citation>
    <scope>NUCLEOTIDE SEQUENCE [LARGE SCALE GENOMIC DNA]</scope>
    <source>
        <strain evidence="5">ATCC 10500 / CBS 375.48 / QM 6759 / NRRL 1006</strain>
    </source>
</reference>
<dbReference type="SUPFAM" id="SSF69065">
    <property type="entry name" value="RNase III domain-like"/>
    <property type="match status" value="1"/>
</dbReference>
<dbReference type="GO" id="GO:0006364">
    <property type="term" value="P:rRNA processing"/>
    <property type="evidence" value="ECO:0007669"/>
    <property type="project" value="TreeGrafter"/>
</dbReference>
<keyword evidence="5" id="KW-1185">Reference proteome</keyword>
<dbReference type="InterPro" id="IPR000999">
    <property type="entry name" value="RNase_III_dom"/>
</dbReference>
<evidence type="ECO:0000313" key="5">
    <source>
        <dbReference type="Proteomes" id="UP000001745"/>
    </source>
</evidence>
<evidence type="ECO:0000256" key="1">
    <source>
        <dbReference type="ARBA" id="ARBA00022884"/>
    </source>
</evidence>
<evidence type="ECO:0000259" key="3">
    <source>
        <dbReference type="PROSITE" id="PS50142"/>
    </source>
</evidence>
<protein>
    <submittedName>
        <fullName evidence="4">Nucleolar RNAse III, putative</fullName>
    </submittedName>
</protein>
<dbReference type="OrthoDB" id="2392202at2759"/>
<feature type="domain" description="RNase III" evidence="3">
    <location>
        <begin position="143"/>
        <end position="238"/>
    </location>
</feature>
<dbReference type="Gene3D" id="1.10.1520.10">
    <property type="entry name" value="Ribonuclease III domain"/>
    <property type="match status" value="1"/>
</dbReference>
<dbReference type="Gene3D" id="3.30.160.20">
    <property type="match status" value="1"/>
</dbReference>
<dbReference type="SMART" id="SM00535">
    <property type="entry name" value="RIBOc"/>
    <property type="match status" value="1"/>
</dbReference>
<dbReference type="EMBL" id="EQ962657">
    <property type="protein sequence ID" value="EED15096.1"/>
    <property type="molecule type" value="Genomic_DNA"/>
</dbReference>
<dbReference type="eggNOG" id="KOG1817">
    <property type="taxonomic scope" value="Eukaryota"/>
</dbReference>
<dbReference type="RefSeq" id="XP_002485049.1">
    <property type="nucleotide sequence ID" value="XM_002485004.1"/>
</dbReference>
<dbReference type="PANTHER" id="PTHR11207:SF0">
    <property type="entry name" value="RIBONUCLEASE 3"/>
    <property type="match status" value="1"/>
</dbReference>
<dbReference type="VEuPathDB" id="FungiDB:TSTA_045550"/>
<sequence>MATKRSFKDDKNCATFSNLHKRHKTNRAGSDCDHTRYEYKLNIDESMLVQQLRDVVDQVVHRPQVLNNLPKSSEILQVTTRLHAILSAASKRGTTHRKPEEMKKPPPESVSLPDLPSIHNASLERAVFTHPGAPVNVAAEGMEQNYDRLEVLGDAYVEVIATRLIWEQFKDMPAGRMSQVREDLVKNETLAGFATQYGFDKRVSVSALEDQRAQTKRWLKIRGDVFEAYVAAVILSNPLHGFDIVEKWLRELWLPRLLHVPPAQTALKHKEQLAKRIMGKGIKLRYVEEQPAKQLEGGMQTFYIGVYLTGWGWQDQHLGSGSGLNKAIAGDEAAHKALENRPLIDQVAEAKAAHDRQANGVKEVITNNLTE</sequence>
<dbReference type="SUPFAM" id="SSF54768">
    <property type="entry name" value="dsRNA-binding domain-like"/>
    <property type="match status" value="1"/>
</dbReference>
<dbReference type="Pfam" id="PF00636">
    <property type="entry name" value="Ribonuclease_3"/>
    <property type="match status" value="1"/>
</dbReference>
<evidence type="ECO:0000256" key="2">
    <source>
        <dbReference type="SAM" id="MobiDB-lite"/>
    </source>
</evidence>
<dbReference type="GeneID" id="8107542"/>
<proteinExistence type="predicted"/>
<dbReference type="PANTHER" id="PTHR11207">
    <property type="entry name" value="RIBONUCLEASE III"/>
    <property type="match status" value="1"/>
</dbReference>
<dbReference type="GO" id="GO:0004525">
    <property type="term" value="F:ribonuclease III activity"/>
    <property type="evidence" value="ECO:0007669"/>
    <property type="project" value="InterPro"/>
</dbReference>
<dbReference type="CDD" id="cd00593">
    <property type="entry name" value="RIBOc"/>
    <property type="match status" value="1"/>
</dbReference>
<dbReference type="GO" id="GO:0006369">
    <property type="term" value="P:termination of RNA polymerase II transcription"/>
    <property type="evidence" value="ECO:0007669"/>
    <property type="project" value="TreeGrafter"/>
</dbReference>
<dbReference type="PhylomeDB" id="B8MIK4"/>
<name>B8MIK4_TALSN</name>
<dbReference type="STRING" id="441959.B8MIK4"/>
<dbReference type="GO" id="GO:0005654">
    <property type="term" value="C:nucleoplasm"/>
    <property type="evidence" value="ECO:0007669"/>
    <property type="project" value="TreeGrafter"/>
</dbReference>
<evidence type="ECO:0000313" key="4">
    <source>
        <dbReference type="EMBL" id="EED15096.1"/>
    </source>
</evidence>
<feature type="region of interest" description="Disordered" evidence="2">
    <location>
        <begin position="89"/>
        <end position="113"/>
    </location>
</feature>
<organism evidence="4 5">
    <name type="scientific">Talaromyces stipitatus (strain ATCC 10500 / CBS 375.48 / QM 6759 / NRRL 1006)</name>
    <name type="common">Penicillium stipitatum</name>
    <dbReference type="NCBI Taxonomy" id="441959"/>
    <lineage>
        <taxon>Eukaryota</taxon>
        <taxon>Fungi</taxon>
        <taxon>Dikarya</taxon>
        <taxon>Ascomycota</taxon>
        <taxon>Pezizomycotina</taxon>
        <taxon>Eurotiomycetes</taxon>
        <taxon>Eurotiomycetidae</taxon>
        <taxon>Eurotiales</taxon>
        <taxon>Trichocomaceae</taxon>
        <taxon>Talaromyces</taxon>
        <taxon>Talaromyces sect. Talaromyces</taxon>
    </lineage>
</organism>
<dbReference type="FunCoup" id="B8MIK4">
    <property type="interactions" value="249"/>
</dbReference>